<dbReference type="AlphaFoldDB" id="A0A9W4H2M7"/>
<protein>
    <recommendedName>
        <fullName evidence="4">GNAT family N-acetyltransferase</fullName>
    </recommendedName>
</protein>
<reference evidence="2" key="1">
    <citation type="submission" date="2021-06" db="EMBL/GenBank/DDBJ databases">
        <authorList>
            <person name="Arsene-Ploetze F."/>
        </authorList>
    </citation>
    <scope>NUCLEOTIDE SEQUENCE</scope>
    <source>
        <strain evidence="2">SBRY1</strain>
    </source>
</reference>
<accession>A0A9W4H2M7</accession>
<evidence type="ECO:0008006" key="4">
    <source>
        <dbReference type="Google" id="ProtNLM"/>
    </source>
</evidence>
<organism evidence="2 3">
    <name type="scientific">Actinacidiphila bryophytorum</name>
    <dbReference type="NCBI Taxonomy" id="1436133"/>
    <lineage>
        <taxon>Bacteria</taxon>
        <taxon>Bacillati</taxon>
        <taxon>Actinomycetota</taxon>
        <taxon>Actinomycetes</taxon>
        <taxon>Kitasatosporales</taxon>
        <taxon>Streptomycetaceae</taxon>
        <taxon>Actinacidiphila</taxon>
    </lineage>
</organism>
<feature type="region of interest" description="Disordered" evidence="1">
    <location>
        <begin position="1"/>
        <end position="45"/>
    </location>
</feature>
<comment type="caution">
    <text evidence="2">The sequence shown here is derived from an EMBL/GenBank/DDBJ whole genome shotgun (WGS) entry which is preliminary data.</text>
</comment>
<keyword evidence="3" id="KW-1185">Reference proteome</keyword>
<feature type="compositionally biased region" description="Basic residues" evidence="1">
    <location>
        <begin position="1"/>
        <end position="30"/>
    </location>
</feature>
<dbReference type="InterPro" id="IPR016181">
    <property type="entry name" value="Acyl_CoA_acyltransferase"/>
</dbReference>
<name>A0A9W4H2M7_9ACTN</name>
<gene>
    <name evidence="2" type="ORF">SBRY_40277</name>
</gene>
<dbReference type="Gene3D" id="3.40.630.30">
    <property type="match status" value="1"/>
</dbReference>
<dbReference type="SUPFAM" id="SSF55729">
    <property type="entry name" value="Acyl-CoA N-acyltransferases (Nat)"/>
    <property type="match status" value="1"/>
</dbReference>
<evidence type="ECO:0000313" key="2">
    <source>
        <dbReference type="EMBL" id="CAG7645922.1"/>
    </source>
</evidence>
<proteinExistence type="predicted"/>
<dbReference type="Proteomes" id="UP001153328">
    <property type="component" value="Unassembled WGS sequence"/>
</dbReference>
<sequence>MEPPRGRARRPGRGGRPALRRAGRTRPRPRRAADGAGAEARERGLHPVLDVVESDGAAVALYERLGWELLDTVEQWWGPGQTVTVRCYAAGS</sequence>
<evidence type="ECO:0000313" key="3">
    <source>
        <dbReference type="Proteomes" id="UP001153328"/>
    </source>
</evidence>
<evidence type="ECO:0000256" key="1">
    <source>
        <dbReference type="SAM" id="MobiDB-lite"/>
    </source>
</evidence>
<dbReference type="EMBL" id="CAJVAX010000018">
    <property type="protein sequence ID" value="CAG7645922.1"/>
    <property type="molecule type" value="Genomic_DNA"/>
</dbReference>